<gene>
    <name evidence="1" type="ORF">GGX14DRAFT_370365</name>
</gene>
<keyword evidence="2" id="KW-1185">Reference proteome</keyword>
<protein>
    <submittedName>
        <fullName evidence="1">Uncharacterized protein</fullName>
    </submittedName>
</protein>
<sequence>LARTVAPGGGARSVTTIANEIFRRPYCDLSDKQKKAVDDRQRSEHTWHNYHQAGQVRAVECSEAASGMRGGIVQPCFREVLYSKPFKNALNNLKHVNCRFRNDLVGEQCLRVRGLEELINEDVSSSIFISDNVFVRFVKGVLAGKYSDYNVFLGLVDAMVKRVEREERGKGMQNFQYTSAWDEFIHIVRIHSPRAHQFMSKHFPARSGDSIRYVVFSCGISLTRL</sequence>
<evidence type="ECO:0000313" key="2">
    <source>
        <dbReference type="Proteomes" id="UP001219525"/>
    </source>
</evidence>
<dbReference type="Proteomes" id="UP001219525">
    <property type="component" value="Unassembled WGS sequence"/>
</dbReference>
<evidence type="ECO:0000313" key="1">
    <source>
        <dbReference type="EMBL" id="KAJ7202617.1"/>
    </source>
</evidence>
<feature type="non-terminal residue" evidence="1">
    <location>
        <position position="1"/>
    </location>
</feature>
<dbReference type="EMBL" id="JARJCW010000054">
    <property type="protein sequence ID" value="KAJ7202617.1"/>
    <property type="molecule type" value="Genomic_DNA"/>
</dbReference>
<reference evidence="1" key="1">
    <citation type="submission" date="2023-03" db="EMBL/GenBank/DDBJ databases">
        <title>Massive genome expansion in bonnet fungi (Mycena s.s.) driven by repeated elements and novel gene families across ecological guilds.</title>
        <authorList>
            <consortium name="Lawrence Berkeley National Laboratory"/>
            <person name="Harder C.B."/>
            <person name="Miyauchi S."/>
            <person name="Viragh M."/>
            <person name="Kuo A."/>
            <person name="Thoen E."/>
            <person name="Andreopoulos B."/>
            <person name="Lu D."/>
            <person name="Skrede I."/>
            <person name="Drula E."/>
            <person name="Henrissat B."/>
            <person name="Morin E."/>
            <person name="Kohler A."/>
            <person name="Barry K."/>
            <person name="LaButti K."/>
            <person name="Morin E."/>
            <person name="Salamov A."/>
            <person name="Lipzen A."/>
            <person name="Mereny Z."/>
            <person name="Hegedus B."/>
            <person name="Baldrian P."/>
            <person name="Stursova M."/>
            <person name="Weitz H."/>
            <person name="Taylor A."/>
            <person name="Grigoriev I.V."/>
            <person name="Nagy L.G."/>
            <person name="Martin F."/>
            <person name="Kauserud H."/>
        </authorList>
    </citation>
    <scope>NUCLEOTIDE SEQUENCE</scope>
    <source>
        <strain evidence="1">9144</strain>
    </source>
</reference>
<organism evidence="1 2">
    <name type="scientific">Mycena pura</name>
    <dbReference type="NCBI Taxonomy" id="153505"/>
    <lineage>
        <taxon>Eukaryota</taxon>
        <taxon>Fungi</taxon>
        <taxon>Dikarya</taxon>
        <taxon>Basidiomycota</taxon>
        <taxon>Agaricomycotina</taxon>
        <taxon>Agaricomycetes</taxon>
        <taxon>Agaricomycetidae</taxon>
        <taxon>Agaricales</taxon>
        <taxon>Marasmiineae</taxon>
        <taxon>Mycenaceae</taxon>
        <taxon>Mycena</taxon>
    </lineage>
</organism>
<accession>A0AAD6YAN4</accession>
<dbReference type="AlphaFoldDB" id="A0AAD6YAN4"/>
<proteinExistence type="predicted"/>
<comment type="caution">
    <text evidence="1">The sequence shown here is derived from an EMBL/GenBank/DDBJ whole genome shotgun (WGS) entry which is preliminary data.</text>
</comment>
<name>A0AAD6YAN4_9AGAR</name>